<gene>
    <name evidence="11" type="primary">LOC116320313</name>
</gene>
<evidence type="ECO:0000313" key="11">
    <source>
        <dbReference type="Ensembl" id="ENSOABP00000067615.1"/>
    </source>
</evidence>
<proteinExistence type="inferred from homology"/>
<reference evidence="11" key="2">
    <citation type="submission" date="2025-08" db="UniProtKB">
        <authorList>
            <consortium name="Ensembl"/>
        </authorList>
    </citation>
    <scope>IDENTIFICATION</scope>
</reference>
<keyword evidence="7 9" id="KW-0472">Membrane</keyword>
<evidence type="ECO:0000256" key="2">
    <source>
        <dbReference type="ARBA" id="ARBA00005364"/>
    </source>
</evidence>
<evidence type="ECO:0000256" key="6">
    <source>
        <dbReference type="ARBA" id="ARBA00022989"/>
    </source>
</evidence>
<keyword evidence="4" id="KW-0813">Transport</keyword>
<organism evidence="11 12">
    <name type="scientific">Oreochromis aureus</name>
    <name type="common">Israeli tilapia</name>
    <name type="synonym">Chromis aureus</name>
    <dbReference type="NCBI Taxonomy" id="47969"/>
    <lineage>
        <taxon>Eukaryota</taxon>
        <taxon>Metazoa</taxon>
        <taxon>Chordata</taxon>
        <taxon>Craniata</taxon>
        <taxon>Vertebrata</taxon>
        <taxon>Euteleostomi</taxon>
        <taxon>Actinopterygii</taxon>
        <taxon>Neopterygii</taxon>
        <taxon>Teleostei</taxon>
        <taxon>Neoteleostei</taxon>
        <taxon>Acanthomorphata</taxon>
        <taxon>Ovalentaria</taxon>
        <taxon>Cichlomorphae</taxon>
        <taxon>Cichliformes</taxon>
        <taxon>Cichlidae</taxon>
        <taxon>African cichlids</taxon>
        <taxon>Pseudocrenilabrinae</taxon>
        <taxon>Oreochromini</taxon>
        <taxon>Oreochromis</taxon>
    </lineage>
</organism>
<accession>A0AAZ1XJ53</accession>
<comment type="similarity">
    <text evidence="2">Belongs to the Ca(2+):cation antiporter (CaCA) (TC 2.A.19) family. SLC24A subfamily.</text>
</comment>
<dbReference type="PANTHER" id="PTHR10846">
    <property type="entry name" value="SODIUM/POTASSIUM/CALCIUM EXCHANGER"/>
    <property type="match status" value="1"/>
</dbReference>
<evidence type="ECO:0000256" key="9">
    <source>
        <dbReference type="SAM" id="Phobius"/>
    </source>
</evidence>
<feature type="transmembrane region" description="Helical" evidence="9">
    <location>
        <begin position="75"/>
        <end position="98"/>
    </location>
</feature>
<dbReference type="InterPro" id="IPR004837">
    <property type="entry name" value="NaCa_Exmemb"/>
</dbReference>
<dbReference type="PANTHER" id="PTHR10846:SF28">
    <property type="entry name" value="SODIUM_POTASSIUM_CALCIUM EXCHANGER 3-LIKE ISOFORM X1"/>
    <property type="match status" value="1"/>
</dbReference>
<evidence type="ECO:0000256" key="3">
    <source>
        <dbReference type="ARBA" id="ARBA00022449"/>
    </source>
</evidence>
<keyword evidence="4" id="KW-0106">Calcium</keyword>
<evidence type="ECO:0000313" key="12">
    <source>
        <dbReference type="Proteomes" id="UP000472276"/>
    </source>
</evidence>
<evidence type="ECO:0000256" key="8">
    <source>
        <dbReference type="ARBA" id="ARBA00033627"/>
    </source>
</evidence>
<dbReference type="GO" id="GO:0008273">
    <property type="term" value="F:calcium, potassium:sodium antiporter activity"/>
    <property type="evidence" value="ECO:0007669"/>
    <property type="project" value="TreeGrafter"/>
</dbReference>
<feature type="domain" description="Sodium/calcium exchanger membrane region" evidence="10">
    <location>
        <begin position="79"/>
        <end position="128"/>
    </location>
</feature>
<evidence type="ECO:0000256" key="5">
    <source>
        <dbReference type="ARBA" id="ARBA00022692"/>
    </source>
</evidence>
<comment type="catalytic activity">
    <reaction evidence="8">
        <text>Ca(2+)(out) + K(+)(out) + 4 Na(+)(in) = Ca(2+)(in) + K(+)(in) + 4 Na(+)(out)</text>
        <dbReference type="Rhea" id="RHEA:69967"/>
        <dbReference type="ChEBI" id="CHEBI:29101"/>
        <dbReference type="ChEBI" id="CHEBI:29103"/>
        <dbReference type="ChEBI" id="CHEBI:29108"/>
    </reaction>
</comment>
<keyword evidence="3" id="KW-0050">Antiport</keyword>
<protein>
    <recommendedName>
        <fullName evidence="10">Sodium/calcium exchanger membrane region domain-containing protein</fullName>
    </recommendedName>
</protein>
<dbReference type="Ensembl" id="ENSOABT00000074484.1">
    <property type="protein sequence ID" value="ENSOABP00000067615.1"/>
    <property type="gene ID" value="ENSOABG00000013668.2"/>
</dbReference>
<dbReference type="InterPro" id="IPR044880">
    <property type="entry name" value="NCX_ion-bd_dom_sf"/>
</dbReference>
<dbReference type="InterPro" id="IPR004481">
    <property type="entry name" value="K/Na/Ca-exchanger"/>
</dbReference>
<keyword evidence="4" id="KW-0109">Calcium transport</keyword>
<evidence type="ECO:0000256" key="7">
    <source>
        <dbReference type="ARBA" id="ARBA00023136"/>
    </source>
</evidence>
<keyword evidence="12" id="KW-1185">Reference proteome</keyword>
<dbReference type="AlphaFoldDB" id="A0AAZ1XJ53"/>
<dbReference type="GO" id="GO:0005262">
    <property type="term" value="F:calcium channel activity"/>
    <property type="evidence" value="ECO:0007669"/>
    <property type="project" value="TreeGrafter"/>
</dbReference>
<dbReference type="Gene3D" id="1.20.1420.30">
    <property type="entry name" value="NCX, central ion-binding region"/>
    <property type="match status" value="1"/>
</dbReference>
<evidence type="ECO:0000259" key="10">
    <source>
        <dbReference type="Pfam" id="PF01699"/>
    </source>
</evidence>
<keyword evidence="5 9" id="KW-0812">Transmembrane</keyword>
<dbReference type="GO" id="GO:0006874">
    <property type="term" value="P:intracellular calcium ion homeostasis"/>
    <property type="evidence" value="ECO:0007669"/>
    <property type="project" value="TreeGrafter"/>
</dbReference>
<dbReference type="Proteomes" id="UP000472276">
    <property type="component" value="Unassembled WGS sequence"/>
</dbReference>
<reference evidence="11" key="3">
    <citation type="submission" date="2025-09" db="UniProtKB">
        <authorList>
            <consortium name="Ensembl"/>
        </authorList>
    </citation>
    <scope>IDENTIFICATION</scope>
</reference>
<comment type="subcellular location">
    <subcellularLocation>
        <location evidence="1">Membrane</location>
        <topology evidence="1">Multi-pass membrane protein</topology>
    </subcellularLocation>
</comment>
<keyword evidence="4" id="KW-0406">Ion transport</keyword>
<dbReference type="Pfam" id="PF01699">
    <property type="entry name" value="Na_Ca_ex"/>
    <property type="match status" value="1"/>
</dbReference>
<sequence length="159" mass="17883">LDLTHARINACRFRVELSCNSNHSLHLASYLRLFSELQGNKSSFKENYTLSIFSQAISEFPEDIFTVDQRRQGAVLLHVLCAIYMFHALAIVCDVYFVPSLEKLSQDVAGATFMAAGSSAPELFTSLIGQYPSQSFPPAAVFFFNHKQCFSKSTFTFFK</sequence>
<name>A0AAZ1XJ53_OREAU</name>
<evidence type="ECO:0000256" key="1">
    <source>
        <dbReference type="ARBA" id="ARBA00004141"/>
    </source>
</evidence>
<dbReference type="GO" id="GO:0005886">
    <property type="term" value="C:plasma membrane"/>
    <property type="evidence" value="ECO:0007669"/>
    <property type="project" value="TreeGrafter"/>
</dbReference>
<keyword evidence="6 9" id="KW-1133">Transmembrane helix</keyword>
<reference evidence="12" key="1">
    <citation type="submission" date="2020-03" db="EMBL/GenBank/DDBJ databases">
        <title>Evolution of repeat sequences and sex chromosomes of tilapia species revealed by chromosome-level genomes.</title>
        <authorList>
            <person name="Xu L."/>
            <person name="Tao W."/>
            <person name="Wang D."/>
            <person name="Zhou Q."/>
        </authorList>
    </citation>
    <scope>NUCLEOTIDE SEQUENCE [LARGE SCALE GENOMIC DNA]</scope>
    <source>
        <strain evidence="12">Israel</strain>
    </source>
</reference>
<evidence type="ECO:0000256" key="4">
    <source>
        <dbReference type="ARBA" id="ARBA00022568"/>
    </source>
</evidence>